<dbReference type="Proteomes" id="UP000027931">
    <property type="component" value="Unassembled WGS sequence"/>
</dbReference>
<evidence type="ECO:0000313" key="9">
    <source>
        <dbReference type="Proteomes" id="UP000027931"/>
    </source>
</evidence>
<dbReference type="SMART" id="SM00091">
    <property type="entry name" value="PAS"/>
    <property type="match status" value="1"/>
</dbReference>
<protein>
    <submittedName>
        <fullName evidence="8">Transcriptional regulator</fullName>
    </submittedName>
</protein>
<dbReference type="InterPro" id="IPR035965">
    <property type="entry name" value="PAS-like_dom_sf"/>
</dbReference>
<dbReference type="SMART" id="SM00382">
    <property type="entry name" value="AAA"/>
    <property type="match status" value="1"/>
</dbReference>
<dbReference type="SUPFAM" id="SSF52540">
    <property type="entry name" value="P-loop containing nucleoside triphosphate hydrolases"/>
    <property type="match status" value="1"/>
</dbReference>
<dbReference type="CDD" id="cd00130">
    <property type="entry name" value="PAS"/>
    <property type="match status" value="1"/>
</dbReference>
<evidence type="ECO:0000256" key="1">
    <source>
        <dbReference type="ARBA" id="ARBA00022741"/>
    </source>
</evidence>
<dbReference type="InterPro" id="IPR013767">
    <property type="entry name" value="PAS_fold"/>
</dbReference>
<dbReference type="Gene3D" id="3.30.450.20">
    <property type="entry name" value="PAS domain"/>
    <property type="match status" value="1"/>
</dbReference>
<dbReference type="Pfam" id="PF00989">
    <property type="entry name" value="PAS"/>
    <property type="match status" value="1"/>
</dbReference>
<dbReference type="AlphaFoldDB" id="A0A074MGU6"/>
<dbReference type="PROSITE" id="PS00688">
    <property type="entry name" value="SIGMA54_INTERACT_3"/>
    <property type="match status" value="1"/>
</dbReference>
<name>A0A074MGU6_9BACL</name>
<evidence type="ECO:0000259" key="7">
    <source>
        <dbReference type="PROSITE" id="PS50112"/>
    </source>
</evidence>
<dbReference type="Gene3D" id="3.40.50.300">
    <property type="entry name" value="P-loop containing nucleotide triphosphate hydrolases"/>
    <property type="match status" value="1"/>
</dbReference>
<dbReference type="eggNOG" id="COG3829">
    <property type="taxonomic scope" value="Bacteria"/>
</dbReference>
<dbReference type="InterPro" id="IPR002078">
    <property type="entry name" value="Sigma_54_int"/>
</dbReference>
<organism evidence="8 9">
    <name type="scientific">Tumebacillus flagellatus</name>
    <dbReference type="NCBI Taxonomy" id="1157490"/>
    <lineage>
        <taxon>Bacteria</taxon>
        <taxon>Bacillati</taxon>
        <taxon>Bacillota</taxon>
        <taxon>Bacilli</taxon>
        <taxon>Bacillales</taxon>
        <taxon>Alicyclobacillaceae</taxon>
        <taxon>Tumebacillus</taxon>
    </lineage>
</organism>
<dbReference type="CDD" id="cd00009">
    <property type="entry name" value="AAA"/>
    <property type="match status" value="1"/>
</dbReference>
<evidence type="ECO:0000259" key="6">
    <source>
        <dbReference type="PROSITE" id="PS50045"/>
    </source>
</evidence>
<evidence type="ECO:0000313" key="8">
    <source>
        <dbReference type="EMBL" id="KEO84952.1"/>
    </source>
</evidence>
<keyword evidence="2" id="KW-0067">ATP-binding</keyword>
<dbReference type="NCBIfam" id="TIGR00229">
    <property type="entry name" value="sensory_box"/>
    <property type="match status" value="1"/>
</dbReference>
<keyword evidence="5" id="KW-0804">Transcription</keyword>
<dbReference type="PROSITE" id="PS00676">
    <property type="entry name" value="SIGMA54_INTERACT_2"/>
    <property type="match status" value="1"/>
</dbReference>
<dbReference type="InterPro" id="IPR025943">
    <property type="entry name" value="Sigma_54_int_dom_ATP-bd_2"/>
</dbReference>
<feature type="domain" description="PAS" evidence="7">
    <location>
        <begin position="215"/>
        <end position="263"/>
    </location>
</feature>
<dbReference type="Pfam" id="PF25601">
    <property type="entry name" value="AAA_lid_14"/>
    <property type="match status" value="1"/>
</dbReference>
<dbReference type="InterPro" id="IPR003593">
    <property type="entry name" value="AAA+_ATPase"/>
</dbReference>
<evidence type="ECO:0000256" key="5">
    <source>
        <dbReference type="ARBA" id="ARBA00023163"/>
    </source>
</evidence>
<dbReference type="Gene3D" id="1.10.10.10">
    <property type="entry name" value="Winged helix-like DNA-binding domain superfamily/Winged helix DNA-binding domain"/>
    <property type="match status" value="1"/>
</dbReference>
<dbReference type="SUPFAM" id="SSF55785">
    <property type="entry name" value="PYP-like sensor domain (PAS domain)"/>
    <property type="match status" value="1"/>
</dbReference>
<dbReference type="GO" id="GO:0005524">
    <property type="term" value="F:ATP binding"/>
    <property type="evidence" value="ECO:0007669"/>
    <property type="project" value="UniProtKB-KW"/>
</dbReference>
<accession>A0A074MGU6</accession>
<dbReference type="InterPro" id="IPR025944">
    <property type="entry name" value="Sigma_54_int_dom_CS"/>
</dbReference>
<dbReference type="PROSITE" id="PS50045">
    <property type="entry name" value="SIGMA54_INTERACT_4"/>
    <property type="match status" value="1"/>
</dbReference>
<dbReference type="InterPro" id="IPR000014">
    <property type="entry name" value="PAS"/>
</dbReference>
<feature type="domain" description="Sigma-54 factor interaction" evidence="6">
    <location>
        <begin position="344"/>
        <end position="569"/>
    </location>
</feature>
<dbReference type="PROSITE" id="PS50112">
    <property type="entry name" value="PAS"/>
    <property type="match status" value="1"/>
</dbReference>
<dbReference type="InterPro" id="IPR036388">
    <property type="entry name" value="WH-like_DNA-bd_sf"/>
</dbReference>
<evidence type="ECO:0000256" key="4">
    <source>
        <dbReference type="ARBA" id="ARBA00023125"/>
    </source>
</evidence>
<keyword evidence="3" id="KW-0805">Transcription regulation</keyword>
<keyword evidence="9" id="KW-1185">Reference proteome</keyword>
<dbReference type="GO" id="GO:0006355">
    <property type="term" value="P:regulation of DNA-templated transcription"/>
    <property type="evidence" value="ECO:0007669"/>
    <property type="project" value="InterPro"/>
</dbReference>
<dbReference type="EMBL" id="JMIR01000002">
    <property type="protein sequence ID" value="KEO84952.1"/>
    <property type="molecule type" value="Genomic_DNA"/>
</dbReference>
<dbReference type="OrthoDB" id="9803970at2"/>
<sequence>MGRPSVLLITKSEKVSQTFESNLRMFFGTNVQIFTAHENLELDSQIVSECDLILVSSHHVLESLPKTFDQARALVARRTVQMAKLEQLMGLAPGTRCLFVSNSMDTAVDAIQLLIRLGFDHLHFIPYVAQPGENRADLERIDVAITHGFRELIPDTIEKLIDLDTRPIDLTTIFDIARLLDLPMEKAHFYTAEFFRDFVRLGRNLANSVNNEKQLNQKLESVFNAVHEGIISIDECGRITVFNEEAEKILKLSAENCIGKSYLDVIPEFKLNQILQSRAGESNQLLEIRNLVLLVSKVPVIVEGHLMGVVVTFQDVTIVQRIEQEIRKKSTSLGLTTKYSFEHIIGVSESINSTKQVAVKLAESDYTVLITGENGTGKEVFAQAIHRHSSRRDGSFVPVNFAGLVENLAESELFGYEEGSFTGAKKGGKMGLFELAHNGTIFLDEIGDAPLSIQATLLRVLQERQVMRVGGNRVIPVNVRVIAATNRNLADMISKGTFREDLYYRLNVLPLNIPNLRERREDLFILIDYFLHDKRKRLHFTPEVKNVLLNYNWPGNIRELQNFMKYLMVIVEGDTVKREHIPERILNCGAFPSHSLDPSARRKAEEREDILHILARHGSLIDYENILSILWDFSKRQERVGRTVICSLLSSPLSESQVRNKLALLNRCGCISIGVKKQGTTITAIGIQVLQKLREEVERLPNQAPSYFSPIR</sequence>
<dbReference type="STRING" id="1157490.EL26_02825"/>
<keyword evidence="4" id="KW-0238">DNA-binding</keyword>
<evidence type="ECO:0000256" key="2">
    <source>
        <dbReference type="ARBA" id="ARBA00022840"/>
    </source>
</evidence>
<dbReference type="InterPro" id="IPR058031">
    <property type="entry name" value="AAA_lid_NorR"/>
</dbReference>
<reference evidence="8 9" key="1">
    <citation type="journal article" date="2013" name="Int. J. Syst. Evol. Microbiol.">
        <title>Tumebacillus flagellatus sp. nov., an alpha-amylase/pullulanase-producing bacterium isolated from cassava wastewater.</title>
        <authorList>
            <person name="Wang Q."/>
            <person name="Xie N."/>
            <person name="Qin Y."/>
            <person name="Shen N."/>
            <person name="Zhu J."/>
            <person name="Mi H."/>
            <person name="Huang R."/>
        </authorList>
    </citation>
    <scope>NUCLEOTIDE SEQUENCE [LARGE SCALE GENOMIC DNA]</scope>
    <source>
        <strain evidence="8 9">GST4</strain>
    </source>
</reference>
<dbReference type="InterPro" id="IPR027417">
    <property type="entry name" value="P-loop_NTPase"/>
</dbReference>
<dbReference type="FunFam" id="3.40.50.300:FF:000006">
    <property type="entry name" value="DNA-binding transcriptional regulator NtrC"/>
    <property type="match status" value="1"/>
</dbReference>
<dbReference type="PANTHER" id="PTHR32071:SF57">
    <property type="entry name" value="C4-DICARBOXYLATE TRANSPORT TRANSCRIPTIONAL REGULATORY PROTEIN DCTD"/>
    <property type="match status" value="1"/>
</dbReference>
<proteinExistence type="predicted"/>
<dbReference type="Gene3D" id="1.10.8.60">
    <property type="match status" value="1"/>
</dbReference>
<dbReference type="PANTHER" id="PTHR32071">
    <property type="entry name" value="TRANSCRIPTIONAL REGULATORY PROTEIN"/>
    <property type="match status" value="1"/>
</dbReference>
<gene>
    <name evidence="8" type="ORF">EL26_02825</name>
</gene>
<dbReference type="GO" id="GO:0003677">
    <property type="term" value="F:DNA binding"/>
    <property type="evidence" value="ECO:0007669"/>
    <property type="project" value="UniProtKB-KW"/>
</dbReference>
<dbReference type="Pfam" id="PF00158">
    <property type="entry name" value="Sigma54_activat"/>
    <property type="match status" value="1"/>
</dbReference>
<comment type="caution">
    <text evidence="8">The sequence shown here is derived from an EMBL/GenBank/DDBJ whole genome shotgun (WGS) entry which is preliminary data.</text>
</comment>
<evidence type="ECO:0000256" key="3">
    <source>
        <dbReference type="ARBA" id="ARBA00023015"/>
    </source>
</evidence>
<keyword evidence="1" id="KW-0547">Nucleotide-binding</keyword>
<dbReference type="RefSeq" id="WP_052035907.1">
    <property type="nucleotide sequence ID" value="NZ_JMIR01000002.1"/>
</dbReference>